<dbReference type="PANTHER" id="PTHR22550">
    <property type="entry name" value="SPORE GERMINATION PROTEIN"/>
    <property type="match status" value="1"/>
</dbReference>
<feature type="region of interest" description="Disordered" evidence="4">
    <location>
        <begin position="442"/>
        <end position="654"/>
    </location>
</feature>
<keyword evidence="5" id="KW-1133">Transmembrane helix</keyword>
<keyword evidence="5" id="KW-0472">Membrane</keyword>
<reference evidence="7 8" key="1">
    <citation type="submission" date="2007-03" db="EMBL/GenBank/DDBJ databases">
        <title>Complete sequence of Shewanella loihica PV-4.</title>
        <authorList>
            <consortium name="US DOE Joint Genome Institute"/>
            <person name="Copeland A."/>
            <person name="Lucas S."/>
            <person name="Lapidus A."/>
            <person name="Barry K."/>
            <person name="Detter J.C."/>
            <person name="Glavina del Rio T."/>
            <person name="Hammon N."/>
            <person name="Israni S."/>
            <person name="Dalin E."/>
            <person name="Tice H."/>
            <person name="Pitluck S."/>
            <person name="Chain P."/>
            <person name="Malfatti S."/>
            <person name="Shin M."/>
            <person name="Vergez L."/>
            <person name="Schmutz J."/>
            <person name="Larimer F."/>
            <person name="Land M."/>
            <person name="Hauser L."/>
            <person name="Kyrpides N."/>
            <person name="Mikhailova N."/>
            <person name="Romine M.F."/>
            <person name="Serres G."/>
            <person name="Fredrickson J."/>
            <person name="Tiedje J."/>
            <person name="Richardson P."/>
        </authorList>
    </citation>
    <scope>NUCLEOTIDE SEQUENCE [LARGE SCALE GENOMIC DNA]</scope>
    <source>
        <strain evidence="8">ATCC BAA-1088 / PV-4</strain>
    </source>
</reference>
<dbReference type="Pfam" id="PF13519">
    <property type="entry name" value="VWA_2"/>
    <property type="match status" value="1"/>
</dbReference>
<dbReference type="Gene3D" id="3.40.50.410">
    <property type="entry name" value="von Willebrand factor, type A domain"/>
    <property type="match status" value="1"/>
</dbReference>
<gene>
    <name evidence="7" type="ordered locus">Shew_2431</name>
</gene>
<evidence type="ECO:0000256" key="3">
    <source>
        <dbReference type="PROSITE-ProRule" id="PRU00339"/>
    </source>
</evidence>
<dbReference type="PROSITE" id="PS50234">
    <property type="entry name" value="VWFA"/>
    <property type="match status" value="1"/>
</dbReference>
<dbReference type="InterPro" id="IPR036465">
    <property type="entry name" value="vWFA_dom_sf"/>
</dbReference>
<dbReference type="STRING" id="323850.Shew_2431"/>
<dbReference type="AlphaFoldDB" id="A3QFP9"/>
<evidence type="ECO:0000256" key="2">
    <source>
        <dbReference type="ARBA" id="ARBA00022803"/>
    </source>
</evidence>
<feature type="compositionally biased region" description="Low complexity" evidence="4">
    <location>
        <begin position="549"/>
        <end position="566"/>
    </location>
</feature>
<feature type="domain" description="VWFA" evidence="6">
    <location>
        <begin position="89"/>
        <end position="283"/>
    </location>
</feature>
<dbReference type="HOGENOM" id="CLU_024570_3_1_6"/>
<evidence type="ECO:0000313" key="7">
    <source>
        <dbReference type="EMBL" id="ABO24297.1"/>
    </source>
</evidence>
<protein>
    <submittedName>
        <fullName evidence="7">Tetratricopeptide TPR_2 repeat protein</fullName>
    </submittedName>
</protein>
<accession>A3QFP9</accession>
<dbReference type="KEGG" id="slo:Shew_2431"/>
<evidence type="ECO:0000256" key="4">
    <source>
        <dbReference type="SAM" id="MobiDB-lite"/>
    </source>
</evidence>
<dbReference type="Proteomes" id="UP000001558">
    <property type="component" value="Chromosome"/>
</dbReference>
<keyword evidence="5" id="KW-0812">Transmembrane</keyword>
<dbReference type="eggNOG" id="COG2304">
    <property type="taxonomic scope" value="Bacteria"/>
</dbReference>
<evidence type="ECO:0000256" key="5">
    <source>
        <dbReference type="SAM" id="Phobius"/>
    </source>
</evidence>
<keyword evidence="1" id="KW-0677">Repeat</keyword>
<dbReference type="PROSITE" id="PS50005">
    <property type="entry name" value="TPR"/>
    <property type="match status" value="1"/>
</dbReference>
<feature type="repeat" description="TPR" evidence="3">
    <location>
        <begin position="398"/>
        <end position="431"/>
    </location>
</feature>
<dbReference type="PROSITE" id="PS50293">
    <property type="entry name" value="TPR_REGION"/>
    <property type="match status" value="1"/>
</dbReference>
<dbReference type="InterPro" id="IPR019734">
    <property type="entry name" value="TPR_rpt"/>
</dbReference>
<name>A3QFP9_SHELP</name>
<dbReference type="SUPFAM" id="SSF53300">
    <property type="entry name" value="vWA-like"/>
    <property type="match status" value="1"/>
</dbReference>
<feature type="compositionally biased region" description="Low complexity" evidence="4">
    <location>
        <begin position="484"/>
        <end position="529"/>
    </location>
</feature>
<dbReference type="RefSeq" id="WP_011866228.1">
    <property type="nucleotide sequence ID" value="NC_009092.1"/>
</dbReference>
<keyword evidence="8" id="KW-1185">Reference proteome</keyword>
<organism evidence="7 8">
    <name type="scientific">Shewanella loihica (strain ATCC BAA-1088 / PV-4)</name>
    <dbReference type="NCBI Taxonomy" id="323850"/>
    <lineage>
        <taxon>Bacteria</taxon>
        <taxon>Pseudomonadati</taxon>
        <taxon>Pseudomonadota</taxon>
        <taxon>Gammaproteobacteria</taxon>
        <taxon>Alteromonadales</taxon>
        <taxon>Shewanellaceae</taxon>
        <taxon>Shewanella</taxon>
    </lineage>
</organism>
<dbReference type="OrthoDB" id="9807628at2"/>
<proteinExistence type="predicted"/>
<feature type="compositionally biased region" description="Low complexity" evidence="4">
    <location>
        <begin position="464"/>
        <end position="476"/>
    </location>
</feature>
<dbReference type="EMBL" id="CP000606">
    <property type="protein sequence ID" value="ABO24297.1"/>
    <property type="molecule type" value="Genomic_DNA"/>
</dbReference>
<sequence length="693" mass="75632" precursor="true">MIHFLRPEWLLALIPLALLLWLRKRQRHQASSWNRYIAPHLAKVLVSGQASNKKQHLGLIAFIWLVSVLALSGPALTKQQLPVFEANLGRVIVMDMSLSMYATDLAPNRLTQAKFKATDLIKSLKEGETGLVAYAGDAFTISPLTRDKSTLLNLLPTLSPEIMPVLGSNLPAALDQAKQLLVQGGHLKGEIILLADGVNPDQIGEAKSILDDTQYRLSIIAMGTNQGAAIRLPDGQLMRDQSDQVVVSQTDLSQLNSLIGNSGGKLFAYRADGKDLESLTQSLSQESDAKTSDRQGEAWQDLGPYLALLLLLPALLSFRHAFAALACLVILAPSPEAQAASWQHPFSTDDQRAMQAYQAQDFQGAAEQFTSPQWKAASLYKNGDYQEALKLFEQDDSASGLFNQGNSLMQLNDLDKAIERYQQALKKDPQLTQAEQNLELAEQLKQQQQASQDQGQSDQKKSEQNQSDQDQSNQDSNKQDKSQQDGAGQNQGQQQGQGDQQSGQGSRGQQSQGQNGQQEDEQGSNQQGSDKQGSDKQSASQESPEQETPEQQASAEQEASQDGQSQNQQTGAANDAQMSADPAKDAKNQMDANANQSDAGQQMGQGQQPQDEQESTQAQAANMTQGKPGEGDEQGEPVAAATNAIAPEDLPPEMQRALTGVIDDPQVLLRNKMQLEYQKRRRQGATIKDNQQW</sequence>
<evidence type="ECO:0000313" key="8">
    <source>
        <dbReference type="Proteomes" id="UP000001558"/>
    </source>
</evidence>
<dbReference type="SMART" id="SM00028">
    <property type="entry name" value="TPR"/>
    <property type="match status" value="1"/>
</dbReference>
<dbReference type="InterPro" id="IPR050768">
    <property type="entry name" value="UPF0353/GerABKA_families"/>
</dbReference>
<feature type="transmembrane region" description="Helical" evidence="5">
    <location>
        <begin position="57"/>
        <end position="76"/>
    </location>
</feature>
<dbReference type="eggNOG" id="COG0457">
    <property type="taxonomic scope" value="Bacteria"/>
</dbReference>
<dbReference type="SUPFAM" id="SSF48452">
    <property type="entry name" value="TPR-like"/>
    <property type="match status" value="1"/>
</dbReference>
<dbReference type="Gene3D" id="1.25.40.10">
    <property type="entry name" value="Tetratricopeptide repeat domain"/>
    <property type="match status" value="1"/>
</dbReference>
<dbReference type="InterPro" id="IPR013105">
    <property type="entry name" value="TPR_2"/>
</dbReference>
<keyword evidence="2 3" id="KW-0802">TPR repeat</keyword>
<dbReference type="Pfam" id="PF07719">
    <property type="entry name" value="TPR_2"/>
    <property type="match status" value="1"/>
</dbReference>
<dbReference type="InterPro" id="IPR011990">
    <property type="entry name" value="TPR-like_helical_dom_sf"/>
</dbReference>
<feature type="transmembrane region" description="Helical" evidence="5">
    <location>
        <begin position="6"/>
        <end position="22"/>
    </location>
</feature>
<evidence type="ECO:0000259" key="6">
    <source>
        <dbReference type="PROSITE" id="PS50234"/>
    </source>
</evidence>
<evidence type="ECO:0000256" key="1">
    <source>
        <dbReference type="ARBA" id="ARBA00022737"/>
    </source>
</evidence>
<dbReference type="InterPro" id="IPR002035">
    <property type="entry name" value="VWF_A"/>
</dbReference>
<dbReference type="SMART" id="SM00327">
    <property type="entry name" value="VWA"/>
    <property type="match status" value="1"/>
</dbReference>
<feature type="compositionally biased region" description="Low complexity" evidence="4">
    <location>
        <begin position="596"/>
        <end position="619"/>
    </location>
</feature>
<dbReference type="PANTHER" id="PTHR22550:SF14">
    <property type="entry name" value="VWFA DOMAIN-CONTAINING PROTEIN"/>
    <property type="match status" value="1"/>
</dbReference>
<feature type="compositionally biased region" description="Low complexity" evidence="4">
    <location>
        <begin position="442"/>
        <end position="457"/>
    </location>
</feature>